<reference evidence="1 2" key="1">
    <citation type="journal article" date="2019" name="Extremophiles">
        <title>Biogeography of thermophiles and predominance of Thermus scotoductus in domestic water heaters.</title>
        <authorList>
            <person name="Wilpiszeski R.L."/>
            <person name="Zhang Z."/>
            <person name="House C.H."/>
        </authorList>
    </citation>
    <scope>NUCLEOTIDE SEQUENCE [LARGE SCALE GENOMIC DNA]</scope>
    <source>
        <strain evidence="1 2">14_S14</strain>
    </source>
</reference>
<protein>
    <recommendedName>
        <fullName evidence="3">NurA domain-containing protein</fullName>
    </recommendedName>
</protein>
<evidence type="ECO:0000313" key="2">
    <source>
        <dbReference type="Proteomes" id="UP000287155"/>
    </source>
</evidence>
<sequence>MPYPGERSNPLGLKGFLDDLDLDHYEELLDELEELYREVKEARRMPLDEVDEVGESYPLLTLTVDGGEGLAFEELPLLSFGLVRVAAVGVNGFRLPPISHPLPGYAVLKDPRKYLEDLLARSGESEASYALNTFFQATGISLEDLGEHYAKDLKAFVGIFRDLLEWAYLVWTVENVLGDDYRKYLFVKDGRLAQTGVKDEFRTKLREYFRRKDLLLVGVSKRSRLLAEGLTSLVMAKLFAEVRGTFLLQVPEALMEKAYRYERQWDANFQGAFVMGTRYVARLFESTFRPREGIAILDLPPHLKEEDAIRVAKSLKSHRSVLYKGSLGPIVEAHGKASVAKLLATRMEDEVLSRLRKSFGEEFARKIAEWLRLAEREVSRG</sequence>
<name>A0A430UYG5_THESC</name>
<organism evidence="1 2">
    <name type="scientific">Thermus scotoductus</name>
    <dbReference type="NCBI Taxonomy" id="37636"/>
    <lineage>
        <taxon>Bacteria</taxon>
        <taxon>Thermotogati</taxon>
        <taxon>Deinococcota</taxon>
        <taxon>Deinococci</taxon>
        <taxon>Thermales</taxon>
        <taxon>Thermaceae</taxon>
        <taxon>Thermus</taxon>
    </lineage>
</organism>
<accession>A0A430UYG5</accession>
<evidence type="ECO:0000313" key="1">
    <source>
        <dbReference type="EMBL" id="RTI14528.1"/>
    </source>
</evidence>
<dbReference type="Proteomes" id="UP000287155">
    <property type="component" value="Unassembled WGS sequence"/>
</dbReference>
<gene>
    <name evidence="1" type="ORF">CSW27_07160</name>
</gene>
<evidence type="ECO:0008006" key="3">
    <source>
        <dbReference type="Google" id="ProtNLM"/>
    </source>
</evidence>
<proteinExistence type="predicted"/>
<dbReference type="AlphaFoldDB" id="A0A430UYG5"/>
<comment type="caution">
    <text evidence="1">The sequence shown here is derived from an EMBL/GenBank/DDBJ whole genome shotgun (WGS) entry which is preliminary data.</text>
</comment>
<dbReference type="EMBL" id="PEMJ01000210">
    <property type="protein sequence ID" value="RTI14528.1"/>
    <property type="molecule type" value="Genomic_DNA"/>
</dbReference>
<dbReference type="RefSeq" id="WP_126204713.1">
    <property type="nucleotide sequence ID" value="NZ_PEMJ01000210.1"/>
</dbReference>